<dbReference type="OrthoDB" id="1902587at2759"/>
<dbReference type="AlphaFoldDB" id="A0A9Q0LXF6"/>
<dbReference type="Gene3D" id="2.60.120.340">
    <property type="entry name" value="Nucleoplasmin core domain"/>
    <property type="match status" value="1"/>
</dbReference>
<proteinExistence type="predicted"/>
<reference evidence="2" key="1">
    <citation type="submission" date="2022-10" db="EMBL/GenBank/DDBJ databases">
        <title>Novel sulphate-reducing endosymbionts in the free-living metamonad Anaeramoeba.</title>
        <authorList>
            <person name="Jerlstrom-Hultqvist J."/>
            <person name="Cepicka I."/>
            <person name="Gallot-Lavallee L."/>
            <person name="Salas-Leiva D."/>
            <person name="Curtis B.A."/>
            <person name="Zahonova K."/>
            <person name="Pipaliya S."/>
            <person name="Dacks J."/>
            <person name="Roger A.J."/>
        </authorList>
    </citation>
    <scope>NUCLEOTIDE SEQUENCE</scope>
    <source>
        <strain evidence="2">BMAN</strain>
    </source>
</reference>
<feature type="domain" description="Nucleoplasmin-like" evidence="1">
    <location>
        <begin position="5"/>
        <end position="94"/>
    </location>
</feature>
<keyword evidence="3" id="KW-1185">Reference proteome</keyword>
<evidence type="ECO:0000259" key="1">
    <source>
        <dbReference type="Pfam" id="PF17800"/>
    </source>
</evidence>
<evidence type="ECO:0000313" key="3">
    <source>
        <dbReference type="Proteomes" id="UP001149090"/>
    </source>
</evidence>
<protein>
    <submittedName>
        <fullName evidence="2">Histone deacetylase hdt3-like isoform x1</fullName>
    </submittedName>
</protein>
<sequence>METGFWSQEIKPNETISLDITTHMLRLTTANLGLFPSETEQIGLFCEIENETFLLCKLQKPNIEQIRLDLVFYPNNKLSFFTKGNLPIFLLGYLEPFRQEIKEIKTKLNK</sequence>
<accession>A0A9Q0LXF6</accession>
<gene>
    <name evidence="2" type="ORF">M0811_04229</name>
</gene>
<evidence type="ECO:0000313" key="2">
    <source>
        <dbReference type="EMBL" id="KAJ5079208.1"/>
    </source>
</evidence>
<dbReference type="EMBL" id="JAPDFW010000033">
    <property type="protein sequence ID" value="KAJ5079208.1"/>
    <property type="molecule type" value="Genomic_DNA"/>
</dbReference>
<dbReference type="InterPro" id="IPR041232">
    <property type="entry name" value="NPL"/>
</dbReference>
<dbReference type="Pfam" id="PF17800">
    <property type="entry name" value="NPL"/>
    <property type="match status" value="1"/>
</dbReference>
<organism evidence="2 3">
    <name type="scientific">Anaeramoeba ignava</name>
    <name type="common">Anaerobic marine amoeba</name>
    <dbReference type="NCBI Taxonomy" id="1746090"/>
    <lineage>
        <taxon>Eukaryota</taxon>
        <taxon>Metamonada</taxon>
        <taxon>Anaeramoebidae</taxon>
        <taxon>Anaeramoeba</taxon>
    </lineage>
</organism>
<name>A0A9Q0LXF6_ANAIG</name>
<dbReference type="Proteomes" id="UP001149090">
    <property type="component" value="Unassembled WGS sequence"/>
</dbReference>
<comment type="caution">
    <text evidence="2">The sequence shown here is derived from an EMBL/GenBank/DDBJ whole genome shotgun (WGS) entry which is preliminary data.</text>
</comment>